<feature type="domain" description="C2H2-type" evidence="6">
    <location>
        <begin position="1"/>
        <end position="28"/>
    </location>
</feature>
<evidence type="ECO:0000313" key="7">
    <source>
        <dbReference type="EMBL" id="EHH24558.1"/>
    </source>
</evidence>
<evidence type="ECO:0000256" key="2">
    <source>
        <dbReference type="ARBA" id="ARBA00022737"/>
    </source>
</evidence>
<dbReference type="InterPro" id="IPR036236">
    <property type="entry name" value="Znf_C2H2_sf"/>
</dbReference>
<evidence type="ECO:0000259" key="6">
    <source>
        <dbReference type="PROSITE" id="PS50157"/>
    </source>
</evidence>
<reference evidence="7" key="1">
    <citation type="journal article" date="2011" name="Nat. Biotechnol.">
        <title>Genome sequencing and comparison of two nonhuman primate animal models, the cynomolgus and Chinese rhesus macaques.</title>
        <authorList>
            <person name="Yan G."/>
            <person name="Zhang G."/>
            <person name="Fang X."/>
            <person name="Zhang Y."/>
            <person name="Li C."/>
            <person name="Ling F."/>
            <person name="Cooper D.N."/>
            <person name="Li Q."/>
            <person name="Li Y."/>
            <person name="van Gool A.J."/>
            <person name="Du H."/>
            <person name="Chen J."/>
            <person name="Chen R."/>
            <person name="Zhang P."/>
            <person name="Huang Z."/>
            <person name="Thompson J.R."/>
            <person name="Meng Y."/>
            <person name="Bai Y."/>
            <person name="Wang J."/>
            <person name="Zhuo M."/>
            <person name="Wang T."/>
            <person name="Huang Y."/>
            <person name="Wei L."/>
            <person name="Li J."/>
            <person name="Wang Z."/>
            <person name="Hu H."/>
            <person name="Yang P."/>
            <person name="Le L."/>
            <person name="Stenson P.D."/>
            <person name="Li B."/>
            <person name="Liu X."/>
            <person name="Ball E.V."/>
            <person name="An N."/>
            <person name="Huang Q."/>
            <person name="Zhang Y."/>
            <person name="Fan W."/>
            <person name="Zhang X."/>
            <person name="Li Y."/>
            <person name="Wang W."/>
            <person name="Katze M.G."/>
            <person name="Su B."/>
            <person name="Nielsen R."/>
            <person name="Yang H."/>
            <person name="Wang J."/>
            <person name="Wang X."/>
            <person name="Wang J."/>
        </authorList>
    </citation>
    <scope>NUCLEOTIDE SEQUENCE [LARGE SCALE GENOMIC DNA]</scope>
    <source>
        <strain evidence="7">CR-5</strain>
    </source>
</reference>
<keyword evidence="3 5" id="KW-0863">Zinc-finger</keyword>
<sequence length="56" mass="6227">YKCKECGQAFGQSSTLTKHTKVYTGEKPYTCKDCGKAFSQSSSLTQHQRVHTGEKP</sequence>
<dbReference type="Proteomes" id="UP000013456">
    <property type="component" value="Chromosome 16"/>
</dbReference>
<proteinExistence type="predicted"/>
<dbReference type="SMART" id="SM00355">
    <property type="entry name" value="ZnF_C2H2"/>
    <property type="match status" value="2"/>
</dbReference>
<dbReference type="PANTHER" id="PTHR23226">
    <property type="entry name" value="ZINC FINGER AND SCAN DOMAIN-CONTAINING"/>
    <property type="match status" value="1"/>
</dbReference>
<keyword evidence="4" id="KW-0862">Zinc</keyword>
<dbReference type="PANTHER" id="PTHR23226:SF85">
    <property type="entry name" value="ZINC FINGER PROTEIN 397"/>
    <property type="match status" value="1"/>
</dbReference>
<keyword evidence="1" id="KW-0479">Metal-binding</keyword>
<dbReference type="InterPro" id="IPR013087">
    <property type="entry name" value="Znf_C2H2_type"/>
</dbReference>
<dbReference type="EMBL" id="CM001268">
    <property type="protein sequence ID" value="EHH24558.1"/>
    <property type="molecule type" value="Genomic_DNA"/>
</dbReference>
<feature type="non-terminal residue" evidence="7">
    <location>
        <position position="1"/>
    </location>
</feature>
<dbReference type="SUPFAM" id="SSF57667">
    <property type="entry name" value="beta-beta-alpha zinc fingers"/>
    <property type="match status" value="1"/>
</dbReference>
<dbReference type="GO" id="GO:0008270">
    <property type="term" value="F:zinc ion binding"/>
    <property type="evidence" value="ECO:0007669"/>
    <property type="project" value="UniProtKB-KW"/>
</dbReference>
<evidence type="ECO:0000256" key="1">
    <source>
        <dbReference type="ARBA" id="ARBA00022723"/>
    </source>
</evidence>
<evidence type="ECO:0000256" key="3">
    <source>
        <dbReference type="ARBA" id="ARBA00022771"/>
    </source>
</evidence>
<name>G7NIZ7_MACMU</name>
<dbReference type="FunFam" id="3.30.160.60:FF:001162">
    <property type="entry name" value="zinc finger protein 879 isoform X2"/>
    <property type="match status" value="1"/>
</dbReference>
<feature type="non-terminal residue" evidence="7">
    <location>
        <position position="56"/>
    </location>
</feature>
<gene>
    <name evidence="7" type="ORF">EGK_08227</name>
</gene>
<evidence type="ECO:0000256" key="4">
    <source>
        <dbReference type="ARBA" id="ARBA00022833"/>
    </source>
</evidence>
<dbReference type="PROSITE" id="PS50157">
    <property type="entry name" value="ZINC_FINGER_C2H2_2"/>
    <property type="match status" value="2"/>
</dbReference>
<keyword evidence="2" id="KW-0677">Repeat</keyword>
<dbReference type="AlphaFoldDB" id="G7NIZ7"/>
<dbReference type="FunFam" id="3.30.160.60:FF:000362">
    <property type="entry name" value="Zinc finger protein 606"/>
    <property type="match status" value="1"/>
</dbReference>
<feature type="domain" description="C2H2-type" evidence="6">
    <location>
        <begin position="29"/>
        <end position="56"/>
    </location>
</feature>
<dbReference type="Gene3D" id="3.30.160.60">
    <property type="entry name" value="Classic Zinc Finger"/>
    <property type="match status" value="2"/>
</dbReference>
<organism evidence="7">
    <name type="scientific">Macaca mulatta</name>
    <name type="common">Rhesus macaque</name>
    <dbReference type="NCBI Taxonomy" id="9544"/>
    <lineage>
        <taxon>Eukaryota</taxon>
        <taxon>Metazoa</taxon>
        <taxon>Chordata</taxon>
        <taxon>Craniata</taxon>
        <taxon>Vertebrata</taxon>
        <taxon>Euteleostomi</taxon>
        <taxon>Mammalia</taxon>
        <taxon>Eutheria</taxon>
        <taxon>Euarchontoglires</taxon>
        <taxon>Primates</taxon>
        <taxon>Haplorrhini</taxon>
        <taxon>Catarrhini</taxon>
        <taxon>Cercopithecidae</taxon>
        <taxon>Cercopithecinae</taxon>
        <taxon>Macaca</taxon>
    </lineage>
</organism>
<dbReference type="PROSITE" id="PS00028">
    <property type="entry name" value="ZINC_FINGER_C2H2_1"/>
    <property type="match status" value="1"/>
</dbReference>
<protein>
    <recommendedName>
        <fullName evidence="6">C2H2-type domain-containing protein</fullName>
    </recommendedName>
</protein>
<accession>G7NIZ7</accession>
<dbReference type="PRINTS" id="PR00048">
    <property type="entry name" value="ZINCFINGER"/>
</dbReference>
<evidence type="ECO:0000256" key="5">
    <source>
        <dbReference type="PROSITE-ProRule" id="PRU00042"/>
    </source>
</evidence>
<dbReference type="Pfam" id="PF00096">
    <property type="entry name" value="zf-C2H2"/>
    <property type="match status" value="2"/>
</dbReference>